<feature type="compositionally biased region" description="Basic and acidic residues" evidence="8">
    <location>
        <begin position="1590"/>
        <end position="1613"/>
    </location>
</feature>
<dbReference type="PROSITE" id="PS50004">
    <property type="entry name" value="C2"/>
    <property type="match status" value="2"/>
</dbReference>
<feature type="region of interest" description="Disordered" evidence="8">
    <location>
        <begin position="972"/>
        <end position="1043"/>
    </location>
</feature>
<dbReference type="Pfam" id="PF22601">
    <property type="entry name" value="RIM2a_ZnF"/>
    <property type="match status" value="1"/>
</dbReference>
<dbReference type="CDD" id="cd04028">
    <property type="entry name" value="C2B_RIM1alpha"/>
    <property type="match status" value="1"/>
</dbReference>
<feature type="compositionally biased region" description="Pro residues" evidence="8">
    <location>
        <begin position="231"/>
        <end position="241"/>
    </location>
</feature>
<dbReference type="InterPro" id="IPR035892">
    <property type="entry name" value="C2_domain_sf"/>
</dbReference>
<evidence type="ECO:0000259" key="10">
    <source>
        <dbReference type="PROSITE" id="PS50106"/>
    </source>
</evidence>
<sequence length="1909" mass="213046">MADMPDLSHLTPEERAIIEGVMMRQRQEEQREHEIMRRKQDEVAVLEQTIRTRNEMQRAAGVELAATCHICLKTKFADGVGHSCHYCRVRCCARCGGKVTLRSNKVIWVCILCRKKQELLSKTGQWIHKSAGQDSMLWRMEADMRGLPPQPDASLDKRPKLERAHSAAEKENHPLQRSGSALRRQYSQQEPRCYGELEGLARTHPHLVHPRQKAAYGVEDVPVPPQAQLMPHPPSHPPLPPRSSSSDDEVQECVSDENDEYRDRGQLEACGSLRHPHLRSASVAVNNYYNLTNHSPAAYEAEARGPFEAARAAPTGGRSFDSVTNCRWRARDDGEGAYLRPYAPDEGPRPDRAVYKSAYLWEDSSDNRRFTERRKKTVRFDGHEGAATFPRGGRDASAAPHDWASLRWESERQTSQDSATKDSGIDTSSTFTSSEDSNRGDCPKFPQSWQVSADGTRMCGHMVLRKSVVEGSSHSSAAILGLKVVGGKLLPDGTRGAIVEKVKKGSIADLEGQLRIGDEVLQWNGVALQGRGAEEVAAVVADSKHDSHVELVVSRPLAATRTPAQPWRTHKGRFGCAEVYTEVMGGCEKPSVLVTSPGSPDVHARRRPARHNHHNANVAGRIQLKIYFDISALQLLVTVVSASGLSPRTDGSTRCPYAKIFLLPDKSEKSKRRTKTLANTLEPRWNQTFVYCGIRITDIKKRTLEVTVWDLNRYGPNDFLGEVLLDLDNVVMNHEPNWYTLRPHEETASFSRYREEEADGEHLSPPSTSTSRLSDSDTPSECDLRRHHSLSSLASSSSPPPPHERMDMDSTRSSRRDMSPAGRIRAAGMTRERSGGYSVARSQSAAGVARPQRARSKSPRRSLSPPADRNGWRYTVGDERSAGDTSRLPTHAYAPRFQSRSATATPTTSPKKRQLPQIPHQNAQRAVRAQVSADLEERKWIAPHHIGATLTYRSTPQGWERHYAGLSDSELAARGGGGWAPRRRLSPDATAADSDLESVASVTSSAFSTQSERPRPTRMLSWKRSLPPNSTSSSCDSATPVPNLHRRHNVTQCRILPYVFITAGAERAVRRRIRNRFNSSVNSIQSTHRVRPTRRLRRLLARSRSAGSCNRERSHCHAYERSHSCPEYSVHINTYKITENRKDYVCQIASSRMKNINESTIYQSSASQQQNFFPINSYTSFENKTQSQKSKIQIRPEYPSWYFEIPSYMNYDYDTQKTTMRHRKLPDINNFQSNNLKLLSTIRTVSAVENKLENNVHNVNTTKDIKCKELLNQYHGYDSEGSDAETTIHVSIEKQNSSDKNDIQIENNNQPKINETISKISYNNDRKKLLSLNLKMSYDCNLSENKSPLNSLHEHIQKDSNESKNSNDFKLNIKEKTKLTKTLLLQRRHSDSLVLLSRSPDSQTSPIDIKNIFKKMSITAKPDIDFLAILPNASTKLAKDIETKVVSINEIPTFQEYRSPCTLSPQSSLDFSLKQPLPSIIKKARPRSYSLSSTSHLNRELCTMANSMFITLSPSNLGSPRRVLTPVASHLPPENTCHNPRTTTLESLPYGQSIDHTVMETAEMSALRNCEPRNPEQRNKKPSGKTMGNKRRENITQRRESKFSNDYGGRENGRGNNQHQPLERRESRRGQFTRSLSNADVPPDEKADGSLSDTALGGASEMEPSADDVLLKAEPRDYFGSGMGKKSNSTSQLSATARAGACRAEGGGAARRKRSGPATTTFQRSHEVCAKATSLVSICSSEASAWSPGMRASGSDGGGLSDFIDGLGPGQLVGRQLLGAPTLGDVQLSMCYQKGFLEVEVIRARGLQARQGCRALPAPYVKVYLVSGKRCVAKAKTTTARRTLDPLYQQTLTFRENFKGCVLQVTVWGDYGRIEGKKVFMGVAQIMLDDLNLSNIVIGWYKLFGTTSL</sequence>
<dbReference type="Gene3D" id="2.30.42.10">
    <property type="match status" value="1"/>
</dbReference>
<feature type="compositionally biased region" description="Low complexity" evidence="8">
    <location>
        <begin position="763"/>
        <end position="779"/>
    </location>
</feature>
<dbReference type="Pfam" id="PF00168">
    <property type="entry name" value="C2"/>
    <property type="match status" value="2"/>
</dbReference>
<dbReference type="InterPro" id="IPR011011">
    <property type="entry name" value="Znf_FYVE_PHD"/>
</dbReference>
<keyword evidence="2" id="KW-0677">Repeat</keyword>
<accession>A0ABM3MQL0</accession>
<feature type="region of interest" description="Disordered" evidence="8">
    <location>
        <begin position="1564"/>
        <end position="1669"/>
    </location>
</feature>
<dbReference type="Pfam" id="PF17820">
    <property type="entry name" value="PDZ_6"/>
    <property type="match status" value="1"/>
</dbReference>
<dbReference type="Gene3D" id="2.60.40.150">
    <property type="entry name" value="C2 domain"/>
    <property type="match status" value="2"/>
</dbReference>
<feature type="domain" description="PDZ" evidence="10">
    <location>
        <begin position="468"/>
        <end position="555"/>
    </location>
</feature>
<protein>
    <submittedName>
        <fullName evidence="14">LOW QUALITY PROTEIN: regulating synaptic membrane exocytosis protein 2</fullName>
    </submittedName>
</protein>
<feature type="compositionally biased region" description="Low complexity" evidence="8">
    <location>
        <begin position="900"/>
        <end position="909"/>
    </location>
</feature>
<evidence type="ECO:0000259" key="9">
    <source>
        <dbReference type="PROSITE" id="PS50004"/>
    </source>
</evidence>
<evidence type="ECO:0000313" key="13">
    <source>
        <dbReference type="Proteomes" id="UP001652740"/>
    </source>
</evidence>
<name>A0ABM3MQL0_GALME</name>
<dbReference type="PANTHER" id="PTHR12157:SF21">
    <property type="entry name" value="RAB3 INTERACTING MOLECULE, ISOFORM F"/>
    <property type="match status" value="1"/>
</dbReference>
<dbReference type="PANTHER" id="PTHR12157">
    <property type="entry name" value="REGULATING SYNAPTIC MEMBRANE EXOCYTOSIS PROTEIN"/>
    <property type="match status" value="1"/>
</dbReference>
<keyword evidence="13" id="KW-1185">Reference proteome</keyword>
<dbReference type="SMART" id="SM00228">
    <property type="entry name" value="PDZ"/>
    <property type="match status" value="1"/>
</dbReference>
<dbReference type="SUPFAM" id="SSF57903">
    <property type="entry name" value="FYVE/PHD zinc finger"/>
    <property type="match status" value="1"/>
</dbReference>
<comment type="subcellular location">
    <subcellularLocation>
        <location evidence="6">Synapse</location>
    </subcellularLocation>
</comment>
<feature type="region of interest" description="Disordered" evidence="8">
    <location>
        <begin position="751"/>
        <end position="922"/>
    </location>
</feature>
<dbReference type="InterPro" id="IPR010911">
    <property type="entry name" value="Rab_BD"/>
</dbReference>
<dbReference type="PROSITE" id="PS50106">
    <property type="entry name" value="PDZ"/>
    <property type="match status" value="1"/>
</dbReference>
<evidence type="ECO:0000259" key="12">
    <source>
        <dbReference type="PROSITE" id="PS50916"/>
    </source>
</evidence>
<dbReference type="InterPro" id="IPR041489">
    <property type="entry name" value="PDZ_6"/>
</dbReference>
<dbReference type="SMART" id="SM00239">
    <property type="entry name" value="C2"/>
    <property type="match status" value="2"/>
</dbReference>
<dbReference type="InterPro" id="IPR039032">
    <property type="entry name" value="Rim-like"/>
</dbReference>
<evidence type="ECO:0000256" key="6">
    <source>
        <dbReference type="ARBA" id="ARBA00034103"/>
    </source>
</evidence>
<feature type="compositionally biased region" description="Acidic residues" evidence="8">
    <location>
        <begin position="246"/>
        <end position="260"/>
    </location>
</feature>
<dbReference type="InterPro" id="IPR001478">
    <property type="entry name" value="PDZ"/>
</dbReference>
<dbReference type="InterPro" id="IPR036034">
    <property type="entry name" value="PDZ_sf"/>
</dbReference>
<evidence type="ECO:0000256" key="4">
    <source>
        <dbReference type="ARBA" id="ARBA00022833"/>
    </source>
</evidence>
<feature type="compositionally biased region" description="Basic and acidic residues" evidence="8">
    <location>
        <begin position="408"/>
        <end position="424"/>
    </location>
</feature>
<feature type="compositionally biased region" description="Basic and acidic residues" evidence="8">
    <location>
        <begin position="802"/>
        <end position="818"/>
    </location>
</feature>
<dbReference type="RefSeq" id="XP_052753656.1">
    <property type="nucleotide sequence ID" value="XM_052897696.1"/>
</dbReference>
<feature type="compositionally biased region" description="Low complexity" evidence="8">
    <location>
        <begin position="998"/>
        <end position="1011"/>
    </location>
</feature>
<evidence type="ECO:0000256" key="3">
    <source>
        <dbReference type="ARBA" id="ARBA00022771"/>
    </source>
</evidence>
<keyword evidence="5" id="KW-0770">Synapse</keyword>
<dbReference type="PROSITE" id="PS50916">
    <property type="entry name" value="RABBD"/>
    <property type="match status" value="1"/>
</dbReference>
<dbReference type="InterPro" id="IPR017455">
    <property type="entry name" value="Znf_FYVE-rel"/>
</dbReference>
<evidence type="ECO:0000256" key="8">
    <source>
        <dbReference type="SAM" id="MobiDB-lite"/>
    </source>
</evidence>
<evidence type="ECO:0000256" key="5">
    <source>
        <dbReference type="ARBA" id="ARBA00023018"/>
    </source>
</evidence>
<feature type="compositionally biased region" description="Basic and acidic residues" evidence="8">
    <location>
        <begin position="1570"/>
        <end position="1579"/>
    </location>
</feature>
<dbReference type="InterPro" id="IPR013083">
    <property type="entry name" value="Znf_RING/FYVE/PHD"/>
</dbReference>
<dbReference type="SUPFAM" id="SSF49562">
    <property type="entry name" value="C2 domain (Calcium/lipid-binding domain, CaLB)"/>
    <property type="match status" value="2"/>
</dbReference>
<evidence type="ECO:0000256" key="2">
    <source>
        <dbReference type="ARBA" id="ARBA00022737"/>
    </source>
</evidence>
<feature type="region of interest" description="Disordered" evidence="8">
    <location>
        <begin position="144"/>
        <end position="188"/>
    </location>
</feature>
<keyword evidence="3 7" id="KW-0863">Zinc-finger</keyword>
<gene>
    <name evidence="14" type="primary">LOC113522530</name>
</gene>
<feature type="domain" description="C2" evidence="9">
    <location>
        <begin position="618"/>
        <end position="739"/>
    </location>
</feature>
<evidence type="ECO:0000313" key="14">
    <source>
        <dbReference type="RefSeq" id="XP_052753656.1"/>
    </source>
</evidence>
<dbReference type="PROSITE" id="PS50178">
    <property type="entry name" value="ZF_FYVE"/>
    <property type="match status" value="1"/>
</dbReference>
<dbReference type="InterPro" id="IPR054386">
    <property type="entry name" value="RIM_Znf"/>
</dbReference>
<evidence type="ECO:0000259" key="11">
    <source>
        <dbReference type="PROSITE" id="PS50178"/>
    </source>
</evidence>
<feature type="region of interest" description="Disordered" evidence="8">
    <location>
        <begin position="1704"/>
        <end position="1724"/>
    </location>
</feature>
<organism evidence="13 14">
    <name type="scientific">Galleria mellonella</name>
    <name type="common">Greater wax moth</name>
    <dbReference type="NCBI Taxonomy" id="7137"/>
    <lineage>
        <taxon>Eukaryota</taxon>
        <taxon>Metazoa</taxon>
        <taxon>Ecdysozoa</taxon>
        <taxon>Arthropoda</taxon>
        <taxon>Hexapoda</taxon>
        <taxon>Insecta</taxon>
        <taxon>Pterygota</taxon>
        <taxon>Neoptera</taxon>
        <taxon>Endopterygota</taxon>
        <taxon>Lepidoptera</taxon>
        <taxon>Glossata</taxon>
        <taxon>Ditrysia</taxon>
        <taxon>Pyraloidea</taxon>
        <taxon>Pyralidae</taxon>
        <taxon>Galleriinae</taxon>
        <taxon>Galleria</taxon>
    </lineage>
</organism>
<proteinExistence type="predicted"/>
<reference evidence="14" key="1">
    <citation type="submission" date="2025-08" db="UniProtKB">
        <authorList>
            <consortium name="RefSeq"/>
        </authorList>
    </citation>
    <scope>IDENTIFICATION</scope>
    <source>
        <tissue evidence="14">Whole larvae</tissue>
    </source>
</reference>
<feature type="domain" description="C2" evidence="9">
    <location>
        <begin position="1782"/>
        <end position="1901"/>
    </location>
</feature>
<dbReference type="Proteomes" id="UP001652740">
    <property type="component" value="Unplaced"/>
</dbReference>
<feature type="compositionally biased region" description="Polar residues" evidence="8">
    <location>
        <begin position="175"/>
        <end position="188"/>
    </location>
</feature>
<evidence type="ECO:0000256" key="7">
    <source>
        <dbReference type="PROSITE-ProRule" id="PRU00091"/>
    </source>
</evidence>
<feature type="domain" description="FYVE-type" evidence="11">
    <location>
        <begin position="68"/>
        <end position="118"/>
    </location>
</feature>
<dbReference type="CDD" id="cd04031">
    <property type="entry name" value="C2A_RIM1alpha"/>
    <property type="match status" value="1"/>
</dbReference>
<feature type="domain" description="RabBD" evidence="12">
    <location>
        <begin position="4"/>
        <end position="130"/>
    </location>
</feature>
<dbReference type="GeneID" id="113522530"/>
<feature type="compositionally biased region" description="Basic and acidic residues" evidence="8">
    <location>
        <begin position="154"/>
        <end position="174"/>
    </location>
</feature>
<dbReference type="SUPFAM" id="SSF50156">
    <property type="entry name" value="PDZ domain-like"/>
    <property type="match status" value="1"/>
</dbReference>
<feature type="compositionally biased region" description="Polar residues" evidence="8">
    <location>
        <begin position="1027"/>
        <end position="1037"/>
    </location>
</feature>
<keyword evidence="1" id="KW-0479">Metal-binding</keyword>
<feature type="region of interest" description="Disordered" evidence="8">
    <location>
        <begin position="223"/>
        <end position="261"/>
    </location>
</feature>
<dbReference type="InterPro" id="IPR000008">
    <property type="entry name" value="C2_dom"/>
</dbReference>
<dbReference type="Gene3D" id="3.30.40.10">
    <property type="entry name" value="Zinc/RING finger domain, C3HC4 (zinc finger)"/>
    <property type="match status" value="1"/>
</dbReference>
<feature type="region of interest" description="Disordered" evidence="8">
    <location>
        <begin position="372"/>
        <end position="448"/>
    </location>
</feature>
<keyword evidence="4" id="KW-0862">Zinc</keyword>
<evidence type="ECO:0000256" key="1">
    <source>
        <dbReference type="ARBA" id="ARBA00022723"/>
    </source>
</evidence>